<dbReference type="EMBL" id="CM017646">
    <property type="protein sequence ID" value="TYJ11859.1"/>
    <property type="molecule type" value="Genomic_DNA"/>
</dbReference>
<proteinExistence type="predicted"/>
<organism evidence="2 3">
    <name type="scientific">Gossypium mustelinum</name>
    <name type="common">Cotton</name>
    <name type="synonym">Gossypium caicoense</name>
    <dbReference type="NCBI Taxonomy" id="34275"/>
    <lineage>
        <taxon>Eukaryota</taxon>
        <taxon>Viridiplantae</taxon>
        <taxon>Streptophyta</taxon>
        <taxon>Embryophyta</taxon>
        <taxon>Tracheophyta</taxon>
        <taxon>Spermatophyta</taxon>
        <taxon>Magnoliopsida</taxon>
        <taxon>eudicotyledons</taxon>
        <taxon>Gunneridae</taxon>
        <taxon>Pentapetalae</taxon>
        <taxon>rosids</taxon>
        <taxon>malvids</taxon>
        <taxon>Malvales</taxon>
        <taxon>Malvaceae</taxon>
        <taxon>Malvoideae</taxon>
        <taxon>Gossypium</taxon>
    </lineage>
</organism>
<gene>
    <name evidence="2" type="ORF">E1A91_A11G306400v1</name>
</gene>
<name>A0A5D2XCX0_GOSMU</name>
<dbReference type="AlphaFoldDB" id="A0A5D2XCX0"/>
<dbReference type="EMBL" id="CM017646">
    <property type="protein sequence ID" value="TYJ11860.1"/>
    <property type="molecule type" value="Genomic_DNA"/>
</dbReference>
<feature type="compositionally biased region" description="Basic and acidic residues" evidence="1">
    <location>
        <begin position="68"/>
        <end position="83"/>
    </location>
</feature>
<evidence type="ECO:0000313" key="3">
    <source>
        <dbReference type="Proteomes" id="UP000323597"/>
    </source>
</evidence>
<evidence type="ECO:0000256" key="1">
    <source>
        <dbReference type="SAM" id="MobiDB-lite"/>
    </source>
</evidence>
<reference evidence="2 3" key="1">
    <citation type="submission" date="2019-07" db="EMBL/GenBank/DDBJ databases">
        <title>WGS assembly of Gossypium mustelinum.</title>
        <authorList>
            <person name="Chen Z.J."/>
            <person name="Sreedasyam A."/>
            <person name="Ando A."/>
            <person name="Song Q."/>
            <person name="De L."/>
            <person name="Hulse-Kemp A."/>
            <person name="Ding M."/>
            <person name="Ye W."/>
            <person name="Kirkbride R."/>
            <person name="Jenkins J."/>
            <person name="Plott C."/>
            <person name="Lovell J."/>
            <person name="Lin Y.-M."/>
            <person name="Vaughn R."/>
            <person name="Liu B."/>
            <person name="Li W."/>
            <person name="Simpson S."/>
            <person name="Scheffler B."/>
            <person name="Saski C."/>
            <person name="Grover C."/>
            <person name="Hu G."/>
            <person name="Conover J."/>
            <person name="Carlson J."/>
            <person name="Shu S."/>
            <person name="Boston L."/>
            <person name="Williams M."/>
            <person name="Peterson D."/>
            <person name="Mcgee K."/>
            <person name="Jones D."/>
            <person name="Wendel J."/>
            <person name="Stelly D."/>
            <person name="Grimwood J."/>
            <person name="Schmutz J."/>
        </authorList>
    </citation>
    <scope>NUCLEOTIDE SEQUENCE [LARGE SCALE GENOMIC DNA]</scope>
    <source>
        <strain evidence="2">1408120.09</strain>
    </source>
</reference>
<sequence length="89" mass="10227">MSIKKENIQHILIHMKARKGLKFGGDRRAMMFFPGRIQQVKMSTVTWLYYNPRALAETARGSLSLRGSSDRSFENSREGHGETSRLSLR</sequence>
<dbReference type="Proteomes" id="UP000323597">
    <property type="component" value="Chromosome A11"/>
</dbReference>
<keyword evidence="3" id="KW-1185">Reference proteome</keyword>
<feature type="region of interest" description="Disordered" evidence="1">
    <location>
        <begin position="61"/>
        <end position="89"/>
    </location>
</feature>
<evidence type="ECO:0000313" key="2">
    <source>
        <dbReference type="EMBL" id="TYJ11859.1"/>
    </source>
</evidence>
<protein>
    <submittedName>
        <fullName evidence="2">Uncharacterized protein</fullName>
    </submittedName>
</protein>
<accession>A0A5D2XCX0</accession>